<evidence type="ECO:0000313" key="2">
    <source>
        <dbReference type="Proteomes" id="UP000324479"/>
    </source>
</evidence>
<dbReference type="Proteomes" id="UP000324479">
    <property type="component" value="Unassembled WGS sequence"/>
</dbReference>
<reference evidence="1 2" key="1">
    <citation type="submission" date="2019-08" db="EMBL/GenBank/DDBJ databases">
        <authorList>
            <person name="Dhanesh K."/>
            <person name="Kumar G."/>
            <person name="Sasikala C."/>
            <person name="Venkata Ramana C."/>
        </authorList>
    </citation>
    <scope>NUCLEOTIDE SEQUENCE [LARGE SCALE GENOMIC DNA]</scope>
    <source>
        <strain evidence="1 2">JC645</strain>
    </source>
</reference>
<sequence>MLLVFLSILSHVQAWATESAPSLDDLLRQFEEYSGARIVFHRDDLPEGKYHDVLRPLSDGARIRSVRICLDEVKLYPPRYFGDMGLTTIGVFDACVSRTTSDAGREYDHELGGYRYFGVYNGADAIAAAHYSDGQLALTFHHEVFHHVDSTHLGETGLWNLGTDDLFYRMAIAGERPYTAAAITPTDLRLLKDRRIGTTLESFVSAYAKKNPREDQAESARHFMSMMAASLIQAAEQPDLPGSQRILHILREYEYAVPSGPSIDWFVNVALQRSDASMREQQTLEVTLERLSDLASAASTQPRQFFRAAEESRRLLDRLVRMDWTEVSTDRRVEIAHDATTIAEAIMVARIHPDRAETRFDIWGYEDSDGVNRTLRSDVFGFGKDCERIGWIGGSLELDPAKHDEIVASTQRRMTKRLRNYLRFIEAHWSVSKQTRQIFDVVDRRMTDSIATPVR</sequence>
<organism evidence="1 2">
    <name type="scientific">Roseiconus nitratireducens</name>
    <dbReference type="NCBI Taxonomy" id="2605748"/>
    <lineage>
        <taxon>Bacteria</taxon>
        <taxon>Pseudomonadati</taxon>
        <taxon>Planctomycetota</taxon>
        <taxon>Planctomycetia</taxon>
        <taxon>Pirellulales</taxon>
        <taxon>Pirellulaceae</taxon>
        <taxon>Roseiconus</taxon>
    </lineage>
</organism>
<keyword evidence="2" id="KW-1185">Reference proteome</keyword>
<dbReference type="EMBL" id="VWOX01000028">
    <property type="protein sequence ID" value="KAA5538652.1"/>
    <property type="molecule type" value="Genomic_DNA"/>
</dbReference>
<proteinExistence type="predicted"/>
<evidence type="ECO:0000313" key="1">
    <source>
        <dbReference type="EMBL" id="KAA5538652.1"/>
    </source>
</evidence>
<accession>A0A5M6CXD2</accession>
<dbReference type="RefSeq" id="WP_150079752.1">
    <property type="nucleotide sequence ID" value="NZ_VWOX01000028.1"/>
</dbReference>
<gene>
    <name evidence="1" type="ORF">FYK55_27100</name>
</gene>
<protein>
    <submittedName>
        <fullName evidence="1">Uncharacterized protein</fullName>
    </submittedName>
</protein>
<dbReference type="AlphaFoldDB" id="A0A5M6CXD2"/>
<name>A0A5M6CXD2_9BACT</name>
<comment type="caution">
    <text evidence="1">The sequence shown here is derived from an EMBL/GenBank/DDBJ whole genome shotgun (WGS) entry which is preliminary data.</text>
</comment>